<dbReference type="CDD" id="cd00751">
    <property type="entry name" value="thiolase"/>
    <property type="match status" value="1"/>
</dbReference>
<evidence type="ECO:0000259" key="9">
    <source>
        <dbReference type="Pfam" id="PF02803"/>
    </source>
</evidence>
<dbReference type="PANTHER" id="PTHR18919:SF107">
    <property type="entry name" value="ACETYL-COA ACETYLTRANSFERASE, CYTOSOLIC"/>
    <property type="match status" value="1"/>
</dbReference>
<dbReference type="AlphaFoldDB" id="A0A510HGV4"/>
<feature type="domain" description="Thiolase C-terminal" evidence="9">
    <location>
        <begin position="275"/>
        <end position="391"/>
    </location>
</feature>
<dbReference type="PANTHER" id="PTHR18919">
    <property type="entry name" value="ACETYL-COA C-ACYLTRANSFERASE"/>
    <property type="match status" value="1"/>
</dbReference>
<evidence type="ECO:0000256" key="1">
    <source>
        <dbReference type="ARBA" id="ARBA00010982"/>
    </source>
</evidence>
<accession>A0A510HGV4</accession>
<dbReference type="SUPFAM" id="SSF53901">
    <property type="entry name" value="Thiolase-like"/>
    <property type="match status" value="2"/>
</dbReference>
<dbReference type="Pfam" id="PF02803">
    <property type="entry name" value="Thiolase_C"/>
    <property type="match status" value="1"/>
</dbReference>
<dbReference type="Gene3D" id="3.40.47.10">
    <property type="match status" value="2"/>
</dbReference>
<evidence type="ECO:0000256" key="3">
    <source>
        <dbReference type="ARBA" id="ARBA00022679"/>
    </source>
</evidence>
<reference evidence="10" key="1">
    <citation type="journal article" date="2019" name="Microbiol. Resour. Announc.">
        <title>Complete Genome Sequence of Rubrobacter xylanophilus Strain AA3-22, Isolated from Arima Onsen in Japan.</title>
        <authorList>
            <person name="Tomariguchi N."/>
            <person name="Miyazaki K."/>
        </authorList>
    </citation>
    <scope>NUCLEOTIDE SEQUENCE [LARGE SCALE GENOMIC DNA]</scope>
    <source>
        <strain evidence="10">AA3-22</strain>
    </source>
</reference>
<evidence type="ECO:0000256" key="2">
    <source>
        <dbReference type="ARBA" id="ARBA00012705"/>
    </source>
</evidence>
<dbReference type="Proteomes" id="UP000318065">
    <property type="component" value="Chromosome"/>
</dbReference>
<name>A0A510HGV4_9ACTN</name>
<keyword evidence="11" id="KW-1185">Reference proteome</keyword>
<protein>
    <recommendedName>
        <fullName evidence="5">Probable acetyl-CoA acetyltransferase</fullName>
        <ecNumber evidence="2">2.3.1.9</ecNumber>
    </recommendedName>
</protein>
<keyword evidence="3 7" id="KW-0808">Transferase</keyword>
<evidence type="ECO:0000313" key="11">
    <source>
        <dbReference type="Proteomes" id="UP000318065"/>
    </source>
</evidence>
<evidence type="ECO:0000256" key="6">
    <source>
        <dbReference type="PIRSR" id="PIRSR000429-1"/>
    </source>
</evidence>
<evidence type="ECO:0000313" key="10">
    <source>
        <dbReference type="EMBL" id="BBL79222.1"/>
    </source>
</evidence>
<proteinExistence type="inferred from homology"/>
<feature type="active site" description="Acyl-thioester intermediate" evidence="6">
    <location>
        <position position="91"/>
    </location>
</feature>
<feature type="active site" description="Proton acceptor" evidence="6">
    <location>
        <position position="349"/>
    </location>
</feature>
<organism evidence="10 11">
    <name type="scientific">Rubrobacter xylanophilus</name>
    <dbReference type="NCBI Taxonomy" id="49319"/>
    <lineage>
        <taxon>Bacteria</taxon>
        <taxon>Bacillati</taxon>
        <taxon>Actinomycetota</taxon>
        <taxon>Rubrobacteria</taxon>
        <taxon>Rubrobacterales</taxon>
        <taxon>Rubrobacteraceae</taxon>
        <taxon>Rubrobacter</taxon>
    </lineage>
</organism>
<dbReference type="RefSeq" id="WP_143527259.1">
    <property type="nucleotide sequence ID" value="NZ_AP019791.1"/>
</dbReference>
<gene>
    <name evidence="10" type="ORF">RxyAA322_10760</name>
</gene>
<feature type="domain" description="Thiolase N-terminal" evidence="8">
    <location>
        <begin position="16"/>
        <end position="260"/>
    </location>
</feature>
<comment type="similarity">
    <text evidence="1 7">Belongs to the thiolase-like superfamily. Thiolase family.</text>
</comment>
<dbReference type="EMBL" id="AP019791">
    <property type="protein sequence ID" value="BBL79222.1"/>
    <property type="molecule type" value="Genomic_DNA"/>
</dbReference>
<dbReference type="InterPro" id="IPR020616">
    <property type="entry name" value="Thiolase_N"/>
</dbReference>
<dbReference type="InterPro" id="IPR020617">
    <property type="entry name" value="Thiolase_C"/>
</dbReference>
<dbReference type="PIRSF" id="PIRSF000429">
    <property type="entry name" value="Ac-CoA_Ac_transf"/>
    <property type="match status" value="1"/>
</dbReference>
<feature type="active site" description="Proton acceptor" evidence="6">
    <location>
        <position position="379"/>
    </location>
</feature>
<dbReference type="InterPro" id="IPR016039">
    <property type="entry name" value="Thiolase-like"/>
</dbReference>
<dbReference type="OrthoDB" id="1402717at2"/>
<evidence type="ECO:0000256" key="7">
    <source>
        <dbReference type="RuleBase" id="RU003557"/>
    </source>
</evidence>
<dbReference type="GO" id="GO:0003985">
    <property type="term" value="F:acetyl-CoA C-acetyltransferase activity"/>
    <property type="evidence" value="ECO:0007669"/>
    <property type="project" value="UniProtKB-EC"/>
</dbReference>
<evidence type="ECO:0000259" key="8">
    <source>
        <dbReference type="Pfam" id="PF00108"/>
    </source>
</evidence>
<dbReference type="InterPro" id="IPR002155">
    <property type="entry name" value="Thiolase"/>
</dbReference>
<evidence type="ECO:0000256" key="5">
    <source>
        <dbReference type="ARBA" id="ARBA00040529"/>
    </source>
</evidence>
<dbReference type="EC" id="2.3.1.9" evidence="2"/>
<keyword evidence="4 7" id="KW-0012">Acyltransferase</keyword>
<dbReference type="Pfam" id="PF00108">
    <property type="entry name" value="Thiolase_N"/>
    <property type="match status" value="1"/>
</dbReference>
<evidence type="ECO:0000256" key="4">
    <source>
        <dbReference type="ARBA" id="ARBA00023315"/>
    </source>
</evidence>
<sequence>MRFRDACIPAGFLWSSPFARWQGPLAEVSGLELAVRVTGRALEERGFDPGETGSLVFGWTVPQKEIFYGAPTLAARLGAPAVTGPMISQACATSVACLAAAAASAGPEPTLVVTADRTSNGPTLLYPNPSGMGGAPEVEHWVLDAFARDPWAGESMVATAEAVAAEEGITREELDEVTLLRYEQYREALAGDRAFQRRYMVPVEVPRPRGKPLLLEEDHGVYPTTREGLAKLKPVTGGGVVTFGSQTHPADGAAGALVTTGKRARELGGGEGVVRLLAVGFARVERARMPKAPVPAALAALEAAGLSMDGVDAIKTHNPFAVNDVHLSRKLGFPQDKMNNYGSSLVYGHPQGPTGLRLVAELVEELRLRGGGVGLFTGCAAGDSGAALVLRVED</sequence>